<protein>
    <recommendedName>
        <fullName evidence="3">Lipocalin-like domain-containing protein</fullName>
    </recommendedName>
</protein>
<dbReference type="KEGG" id="fll:EI427_20170"/>
<dbReference type="Proteomes" id="UP000267268">
    <property type="component" value="Chromosome 1"/>
</dbReference>
<evidence type="ECO:0000313" key="1">
    <source>
        <dbReference type="EMBL" id="AZQ64444.1"/>
    </source>
</evidence>
<name>A0A3Q9FNU6_9BACT</name>
<dbReference type="EMBL" id="CP034562">
    <property type="protein sequence ID" value="AZQ64444.1"/>
    <property type="molecule type" value="Genomic_DNA"/>
</dbReference>
<organism evidence="1 2">
    <name type="scientific">Flammeovirga pectinis</name>
    <dbReference type="NCBI Taxonomy" id="2494373"/>
    <lineage>
        <taxon>Bacteria</taxon>
        <taxon>Pseudomonadati</taxon>
        <taxon>Bacteroidota</taxon>
        <taxon>Cytophagia</taxon>
        <taxon>Cytophagales</taxon>
        <taxon>Flammeovirgaceae</taxon>
        <taxon>Flammeovirga</taxon>
    </lineage>
</organism>
<accession>A0A3Q9FNU6</accession>
<dbReference type="AlphaFoldDB" id="A0A3Q9FNU6"/>
<reference evidence="1 2" key="1">
    <citation type="submission" date="2018-12" db="EMBL/GenBank/DDBJ databases">
        <title>Flammeovirga pectinis sp. nov., isolated from the gut of the Korean scallop, Patinopecten yessoensis.</title>
        <authorList>
            <person name="Bae J.-W."/>
            <person name="Jeong Y.-S."/>
            <person name="Kang W."/>
        </authorList>
    </citation>
    <scope>NUCLEOTIDE SEQUENCE [LARGE SCALE GENOMIC DNA]</scope>
    <source>
        <strain evidence="1 2">L12M1</strain>
    </source>
</reference>
<dbReference type="RefSeq" id="WP_126618137.1">
    <property type="nucleotide sequence ID" value="NZ_CP034562.1"/>
</dbReference>
<gene>
    <name evidence="1" type="ORF">EI427_20170</name>
</gene>
<dbReference type="PROSITE" id="PS51257">
    <property type="entry name" value="PROKAR_LIPOPROTEIN"/>
    <property type="match status" value="1"/>
</dbReference>
<evidence type="ECO:0000313" key="2">
    <source>
        <dbReference type="Proteomes" id="UP000267268"/>
    </source>
</evidence>
<sequence length="137" mass="15858">MINKNKLYLLIFLTTLFLACKPTLSKSQLPKEYFGKWVHFVEKDSADVKTYIRNSEKLEIIRGGRTTFELLENGKVNYETSGSSDKLIVKSGFWSFNNKEQMLSFVVDETTNDYFVISLDENLLKVKQKILSSVQKD</sequence>
<keyword evidence="2" id="KW-1185">Reference proteome</keyword>
<dbReference type="OrthoDB" id="2651079at2"/>
<proteinExistence type="predicted"/>
<evidence type="ECO:0008006" key="3">
    <source>
        <dbReference type="Google" id="ProtNLM"/>
    </source>
</evidence>